<dbReference type="InterPro" id="IPR013986">
    <property type="entry name" value="DExx_box_DNA_helicase_dom_sf"/>
</dbReference>
<dbReference type="Proteomes" id="UP000198806">
    <property type="component" value="Unassembled WGS sequence"/>
</dbReference>
<name>A0A1I5DCD7_9FIRM</name>
<dbReference type="InterPro" id="IPR014017">
    <property type="entry name" value="DNA_helicase_UvrD-like_C"/>
</dbReference>
<dbReference type="EC" id="5.6.2.4" evidence="9"/>
<evidence type="ECO:0000256" key="12">
    <source>
        <dbReference type="SAM" id="Coils"/>
    </source>
</evidence>
<dbReference type="PROSITE" id="PS51217">
    <property type="entry name" value="UVRD_HELICASE_CTER"/>
    <property type="match status" value="1"/>
</dbReference>
<evidence type="ECO:0000256" key="3">
    <source>
        <dbReference type="ARBA" id="ARBA00022801"/>
    </source>
</evidence>
<protein>
    <recommendedName>
        <fullName evidence="9">DNA 3'-5' helicase</fullName>
        <ecNumber evidence="9">5.6.2.4</ecNumber>
    </recommendedName>
</protein>
<feature type="coiled-coil region" evidence="12">
    <location>
        <begin position="503"/>
        <end position="530"/>
    </location>
</feature>
<feature type="binding site" evidence="11">
    <location>
        <begin position="24"/>
        <end position="31"/>
    </location>
    <ligand>
        <name>ATP</name>
        <dbReference type="ChEBI" id="CHEBI:30616"/>
    </ligand>
</feature>
<dbReference type="GO" id="GO:0005829">
    <property type="term" value="C:cytosol"/>
    <property type="evidence" value="ECO:0007669"/>
    <property type="project" value="TreeGrafter"/>
</dbReference>
<keyword evidence="2 11" id="KW-0547">Nucleotide-binding</keyword>
<evidence type="ECO:0000256" key="9">
    <source>
        <dbReference type="ARBA" id="ARBA00034808"/>
    </source>
</evidence>
<dbReference type="PANTHER" id="PTHR11070:SF2">
    <property type="entry name" value="ATP-DEPENDENT DNA HELICASE SRS2"/>
    <property type="match status" value="1"/>
</dbReference>
<evidence type="ECO:0000259" key="13">
    <source>
        <dbReference type="PROSITE" id="PS51198"/>
    </source>
</evidence>
<dbReference type="STRING" id="1527.SAMN04489757_105135"/>
<evidence type="ECO:0000256" key="11">
    <source>
        <dbReference type="PROSITE-ProRule" id="PRU00560"/>
    </source>
</evidence>
<dbReference type="CDD" id="cd18807">
    <property type="entry name" value="SF1_C_UvrD"/>
    <property type="match status" value="1"/>
</dbReference>
<dbReference type="InterPro" id="IPR000212">
    <property type="entry name" value="DNA_helicase_UvrD/REP"/>
</dbReference>
<dbReference type="Pfam" id="PF13361">
    <property type="entry name" value="UvrD_C"/>
    <property type="match status" value="1"/>
</dbReference>
<dbReference type="Gene3D" id="3.40.50.300">
    <property type="entry name" value="P-loop containing nucleotide triphosphate hydrolases"/>
    <property type="match status" value="2"/>
</dbReference>
<proteinExistence type="inferred from homology"/>
<keyword evidence="6" id="KW-0238">DNA-binding</keyword>
<dbReference type="InterPro" id="IPR027417">
    <property type="entry name" value="P-loop_NTPase"/>
</dbReference>
<dbReference type="EMBL" id="FOWD01000005">
    <property type="protein sequence ID" value="SFN96934.1"/>
    <property type="molecule type" value="Genomic_DNA"/>
</dbReference>
<sequence>MPMDINESQIKAINHNKGPMLVLAGPGSGKTLVITRRTAKLIEEYGVNPHNILVITFTKAAAEEMKERFCRLTSGKCNGVNFGTFHAVFFTILKYAYRFQASNIIREEQKYQYMRDIIEQNNLEIEDEKDFISGIFSEISLVKGEGLDLEHYYSINCSEEVFKKIYTAYDNKLRRANLLDFDDMLIMCYELLKERSDILSLWQKKFQYILIDEFQDINRVQYEIVRLLAIPENNLFIVGDDDQSIYRFRGAKPEIMLNFQNDYPKAKKILLDTNYRSSANIVSKAASLVKNNTKRFPKDIKAVKPYGQDVVIKTFKELKEQNSMVVANILQYYKLGMPFSNMAVLFRTNTGPRALIEKMMEYNVPFQMKDMVPNIYDHWIAANIIAYIKIAMGNRERGLFLQIANRPKRYLNRECFDGPYVEFAKLREYYRDKDWMIDRIDKLEYDIHLLKTMSPFAAINYIRKGIGYEEYLSEYADYRRIKGDELMDTLNELQEAAKPYKSYEEWFEHIEEYKAELKEQAVNRQNKDRDSVTMATMHSSKGLEYEAVFIVDANEGITPHRKAVVDADLEEERRLFYVAMTRAKEYLHIYSVKERYNKELACSRFVGEILLDKEKLIPGTKVDHKTYGVGEIKENRQGRLVIYFERLKKERTLDLEFCVQNMLLTII</sequence>
<evidence type="ECO:0000256" key="2">
    <source>
        <dbReference type="ARBA" id="ARBA00022741"/>
    </source>
</evidence>
<evidence type="ECO:0000313" key="15">
    <source>
        <dbReference type="EMBL" id="SFN96934.1"/>
    </source>
</evidence>
<evidence type="ECO:0000259" key="14">
    <source>
        <dbReference type="PROSITE" id="PS51217"/>
    </source>
</evidence>
<accession>A0A1I5DCD7</accession>
<gene>
    <name evidence="15" type="ORF">SAMN04489757_105135</name>
</gene>
<evidence type="ECO:0000256" key="10">
    <source>
        <dbReference type="ARBA" id="ARBA00048988"/>
    </source>
</evidence>
<dbReference type="PANTHER" id="PTHR11070">
    <property type="entry name" value="UVRD / RECB / PCRA DNA HELICASE FAMILY MEMBER"/>
    <property type="match status" value="1"/>
</dbReference>
<reference evidence="15 16" key="1">
    <citation type="submission" date="2016-10" db="EMBL/GenBank/DDBJ databases">
        <authorList>
            <person name="de Groot N.N."/>
        </authorList>
    </citation>
    <scope>NUCLEOTIDE SEQUENCE [LARGE SCALE GENOMIC DNA]</scope>
    <source>
        <strain evidence="15 16">DSM 1283</strain>
    </source>
</reference>
<dbReference type="GO" id="GO:0003677">
    <property type="term" value="F:DNA binding"/>
    <property type="evidence" value="ECO:0007669"/>
    <property type="project" value="UniProtKB-KW"/>
</dbReference>
<evidence type="ECO:0000256" key="5">
    <source>
        <dbReference type="ARBA" id="ARBA00022840"/>
    </source>
</evidence>
<dbReference type="GO" id="GO:0033202">
    <property type="term" value="C:DNA helicase complex"/>
    <property type="evidence" value="ECO:0007669"/>
    <property type="project" value="TreeGrafter"/>
</dbReference>
<evidence type="ECO:0000256" key="1">
    <source>
        <dbReference type="ARBA" id="ARBA00009922"/>
    </source>
</evidence>
<evidence type="ECO:0000313" key="16">
    <source>
        <dbReference type="Proteomes" id="UP000198806"/>
    </source>
</evidence>
<keyword evidence="5 11" id="KW-0067">ATP-binding</keyword>
<dbReference type="Pfam" id="PF00580">
    <property type="entry name" value="UvrD-helicase"/>
    <property type="match status" value="1"/>
</dbReference>
<dbReference type="GO" id="GO:0000725">
    <property type="term" value="P:recombinational repair"/>
    <property type="evidence" value="ECO:0007669"/>
    <property type="project" value="TreeGrafter"/>
</dbReference>
<keyword evidence="16" id="KW-1185">Reference proteome</keyword>
<feature type="domain" description="UvrD-like helicase ATP-binding" evidence="13">
    <location>
        <begin position="3"/>
        <end position="278"/>
    </location>
</feature>
<dbReference type="InterPro" id="IPR014016">
    <property type="entry name" value="UvrD-like_ATP-bd"/>
</dbReference>
<evidence type="ECO:0000256" key="6">
    <source>
        <dbReference type="ARBA" id="ARBA00023125"/>
    </source>
</evidence>
<dbReference type="SUPFAM" id="SSF52540">
    <property type="entry name" value="P-loop containing nucleoside triphosphate hydrolases"/>
    <property type="match status" value="1"/>
</dbReference>
<dbReference type="AlphaFoldDB" id="A0A1I5DCD7"/>
<dbReference type="GO" id="GO:0005524">
    <property type="term" value="F:ATP binding"/>
    <property type="evidence" value="ECO:0007669"/>
    <property type="project" value="UniProtKB-UniRule"/>
</dbReference>
<dbReference type="CDD" id="cd17932">
    <property type="entry name" value="DEXQc_UvrD"/>
    <property type="match status" value="1"/>
</dbReference>
<dbReference type="Gene3D" id="1.10.486.10">
    <property type="entry name" value="PCRA, domain 4"/>
    <property type="match status" value="1"/>
</dbReference>
<dbReference type="PROSITE" id="PS51198">
    <property type="entry name" value="UVRD_HELICASE_ATP_BIND"/>
    <property type="match status" value="1"/>
</dbReference>
<dbReference type="GO" id="GO:0043138">
    <property type="term" value="F:3'-5' DNA helicase activity"/>
    <property type="evidence" value="ECO:0007669"/>
    <property type="project" value="UniProtKB-EC"/>
</dbReference>
<comment type="catalytic activity">
    <reaction evidence="8">
        <text>Couples ATP hydrolysis with the unwinding of duplex DNA by translocating in the 3'-5' direction.</text>
        <dbReference type="EC" id="5.6.2.4"/>
    </reaction>
</comment>
<feature type="domain" description="UvrD-like helicase C-terminal" evidence="14">
    <location>
        <begin position="279"/>
        <end position="542"/>
    </location>
</feature>
<keyword evidence="3 11" id="KW-0378">Hydrolase</keyword>
<keyword evidence="12" id="KW-0175">Coiled coil</keyword>
<organism evidence="15 16">
    <name type="scientific">Anaerocolumna aminovalerica</name>
    <dbReference type="NCBI Taxonomy" id="1527"/>
    <lineage>
        <taxon>Bacteria</taxon>
        <taxon>Bacillati</taxon>
        <taxon>Bacillota</taxon>
        <taxon>Clostridia</taxon>
        <taxon>Lachnospirales</taxon>
        <taxon>Lachnospiraceae</taxon>
        <taxon>Anaerocolumna</taxon>
    </lineage>
</organism>
<evidence type="ECO:0000256" key="4">
    <source>
        <dbReference type="ARBA" id="ARBA00022806"/>
    </source>
</evidence>
<comment type="similarity">
    <text evidence="1">Belongs to the helicase family. UvrD subfamily.</text>
</comment>
<keyword evidence="7" id="KW-0413">Isomerase</keyword>
<evidence type="ECO:0000256" key="8">
    <source>
        <dbReference type="ARBA" id="ARBA00034617"/>
    </source>
</evidence>
<evidence type="ECO:0000256" key="7">
    <source>
        <dbReference type="ARBA" id="ARBA00023235"/>
    </source>
</evidence>
<comment type="catalytic activity">
    <reaction evidence="10">
        <text>ATP + H2O = ADP + phosphate + H(+)</text>
        <dbReference type="Rhea" id="RHEA:13065"/>
        <dbReference type="ChEBI" id="CHEBI:15377"/>
        <dbReference type="ChEBI" id="CHEBI:15378"/>
        <dbReference type="ChEBI" id="CHEBI:30616"/>
        <dbReference type="ChEBI" id="CHEBI:43474"/>
        <dbReference type="ChEBI" id="CHEBI:456216"/>
        <dbReference type="EC" id="5.6.2.4"/>
    </reaction>
</comment>
<keyword evidence="4 11" id="KW-0347">Helicase</keyword>
<dbReference type="Gene3D" id="1.10.10.160">
    <property type="match status" value="1"/>
</dbReference>
<dbReference type="GO" id="GO:0016887">
    <property type="term" value="F:ATP hydrolysis activity"/>
    <property type="evidence" value="ECO:0007669"/>
    <property type="project" value="RHEA"/>
</dbReference>